<comment type="subcellular location">
    <subcellularLocation>
        <location evidence="1">Membrane</location>
    </subcellularLocation>
</comment>
<evidence type="ECO:0000313" key="7">
    <source>
        <dbReference type="EMBL" id="OXT00380.1"/>
    </source>
</evidence>
<feature type="domain" description="Methyl-accepting transducer" evidence="5">
    <location>
        <begin position="245"/>
        <end position="474"/>
    </location>
</feature>
<evidence type="ECO:0008006" key="9">
    <source>
        <dbReference type="Google" id="ProtNLM"/>
    </source>
</evidence>
<dbReference type="PROSITE" id="PS50885">
    <property type="entry name" value="HAMP"/>
    <property type="match status" value="1"/>
</dbReference>
<dbReference type="InterPro" id="IPR004089">
    <property type="entry name" value="MCPsignal_dom"/>
</dbReference>
<sequence length="501" mass="53975">MQTDTQKQTTTDIAGRLAFLNMDDACLERLRELRPVIARDLPKGLERFYDVIRQTPETRQFFSSDQHMKSAQKAQIGHWMAILEGRFDNDYTRRVQRIGNAHARIGLAPSWYIGGYSLLMAQLIAGIVDEYWPKKRLSRSASPSAAKDFSDRLVSLTKAVLLDMELSVSVYIEEVEAARRAEQDAVDAERNMVMGAFRHAIQALAKKDLTYQIDADLPDGYATVKADFNAALQQLAATMDEIGGSAEKIQSGSVEINAAASDLSRRAEIGAASVEETAAALEEMTANVKSSFERAEKAGDMVAQTRQKAESSGQIVTDAVEAMGRIDSSSEAISSIIAVIDEIAFQTNLLALNAGVEAARAGESGRGFAVVASEVRVLAQRSAGAAKEIKQLIEGSRKEVKTGVQLVSDTGEALARMVEDVRQISQDVLAVVDSAREQSAGLDEINAAVLSLDTATQQNAAIAEELSAASDSLSSEVHAINAMLAAFQALRETEDAADLAA</sequence>
<keyword evidence="4" id="KW-0807">Transducer</keyword>
<dbReference type="PANTHER" id="PTHR43531:SF11">
    <property type="entry name" value="METHYL-ACCEPTING CHEMOTAXIS PROTEIN 3"/>
    <property type="match status" value="1"/>
</dbReference>
<dbReference type="EMBL" id="NBYO01000002">
    <property type="protein sequence ID" value="OXT00380.1"/>
    <property type="molecule type" value="Genomic_DNA"/>
</dbReference>
<organism evidence="7 8">
    <name type="scientific">Notoacmeibacter marinus</name>
    <dbReference type="NCBI Taxonomy" id="1876515"/>
    <lineage>
        <taxon>Bacteria</taxon>
        <taxon>Pseudomonadati</taxon>
        <taxon>Pseudomonadota</taxon>
        <taxon>Alphaproteobacteria</taxon>
        <taxon>Hyphomicrobiales</taxon>
        <taxon>Notoacmeibacteraceae</taxon>
        <taxon>Notoacmeibacter</taxon>
    </lineage>
</organism>
<dbReference type="CDD" id="cd01068">
    <property type="entry name" value="globin_sensor"/>
    <property type="match status" value="1"/>
</dbReference>
<dbReference type="PANTHER" id="PTHR43531">
    <property type="entry name" value="PROTEIN ICFG"/>
    <property type="match status" value="1"/>
</dbReference>
<comment type="similarity">
    <text evidence="3">Belongs to the methyl-accepting chemotaxis (MCP) protein family.</text>
</comment>
<feature type="domain" description="HAMP" evidence="6">
    <location>
        <begin position="196"/>
        <end position="240"/>
    </location>
</feature>
<evidence type="ECO:0000256" key="4">
    <source>
        <dbReference type="PROSITE-ProRule" id="PRU00284"/>
    </source>
</evidence>
<dbReference type="Pfam" id="PF11563">
    <property type="entry name" value="Protoglobin"/>
    <property type="match status" value="1"/>
</dbReference>
<dbReference type="PRINTS" id="PR00260">
    <property type="entry name" value="CHEMTRNSDUCR"/>
</dbReference>
<evidence type="ECO:0000313" key="8">
    <source>
        <dbReference type="Proteomes" id="UP000215405"/>
    </source>
</evidence>
<dbReference type="InterPro" id="IPR039379">
    <property type="entry name" value="Protoglobin_sensor_dom"/>
</dbReference>
<comment type="caution">
    <text evidence="7">The sequence shown here is derived from an EMBL/GenBank/DDBJ whole genome shotgun (WGS) entry which is preliminary data.</text>
</comment>
<reference evidence="8" key="1">
    <citation type="journal article" date="2017" name="Int. J. Syst. Evol. Microbiol.">
        <title>Notoacmeibacter marinus gen. nov., sp. nov., isolated from the gut of a limpet and proposal of Notoacmeibacteraceae fam. nov. in the order Rhizobiales of the class Alphaproteobacteria.</title>
        <authorList>
            <person name="Huang Z."/>
            <person name="Guo F."/>
            <person name="Lai Q."/>
        </authorList>
    </citation>
    <scope>NUCLEOTIDE SEQUENCE [LARGE SCALE GENOMIC DNA]</scope>
    <source>
        <strain evidence="8">XMTR2A4</strain>
    </source>
</reference>
<proteinExistence type="inferred from homology"/>
<evidence type="ECO:0000256" key="2">
    <source>
        <dbReference type="ARBA" id="ARBA00022500"/>
    </source>
</evidence>
<dbReference type="GO" id="GO:0004888">
    <property type="term" value="F:transmembrane signaling receptor activity"/>
    <property type="evidence" value="ECO:0007669"/>
    <property type="project" value="InterPro"/>
</dbReference>
<dbReference type="CDD" id="cd11386">
    <property type="entry name" value="MCP_signal"/>
    <property type="match status" value="1"/>
</dbReference>
<accession>A0A231UWV3</accession>
<dbReference type="GO" id="GO:0020037">
    <property type="term" value="F:heme binding"/>
    <property type="evidence" value="ECO:0007669"/>
    <property type="project" value="InterPro"/>
</dbReference>
<evidence type="ECO:0000259" key="5">
    <source>
        <dbReference type="PROSITE" id="PS50111"/>
    </source>
</evidence>
<protein>
    <recommendedName>
        <fullName evidence="9">Globin-coupled sensor protein</fullName>
    </recommendedName>
</protein>
<gene>
    <name evidence="7" type="ORF">B7H23_09605</name>
</gene>
<dbReference type="GO" id="GO:0019825">
    <property type="term" value="F:oxygen binding"/>
    <property type="evidence" value="ECO:0007669"/>
    <property type="project" value="InterPro"/>
</dbReference>
<dbReference type="InterPro" id="IPR012292">
    <property type="entry name" value="Globin/Proto"/>
</dbReference>
<dbReference type="GO" id="GO:0016020">
    <property type="term" value="C:membrane"/>
    <property type="evidence" value="ECO:0007669"/>
    <property type="project" value="UniProtKB-SubCell"/>
</dbReference>
<dbReference type="Gene3D" id="1.10.287.950">
    <property type="entry name" value="Methyl-accepting chemotaxis protein"/>
    <property type="match status" value="1"/>
</dbReference>
<dbReference type="Pfam" id="PF00015">
    <property type="entry name" value="MCPsignal"/>
    <property type="match status" value="1"/>
</dbReference>
<dbReference type="InterPro" id="IPR009050">
    <property type="entry name" value="Globin-like_sf"/>
</dbReference>
<dbReference type="InterPro" id="IPR003660">
    <property type="entry name" value="HAMP_dom"/>
</dbReference>
<dbReference type="Gene3D" id="1.10.490.10">
    <property type="entry name" value="Globins"/>
    <property type="match status" value="1"/>
</dbReference>
<keyword evidence="2" id="KW-0145">Chemotaxis</keyword>
<name>A0A231UWV3_9HYPH</name>
<evidence type="ECO:0000256" key="1">
    <source>
        <dbReference type="ARBA" id="ARBA00004370"/>
    </source>
</evidence>
<dbReference type="GO" id="GO:0007165">
    <property type="term" value="P:signal transduction"/>
    <property type="evidence" value="ECO:0007669"/>
    <property type="project" value="UniProtKB-KW"/>
</dbReference>
<evidence type="ECO:0000259" key="6">
    <source>
        <dbReference type="PROSITE" id="PS50885"/>
    </source>
</evidence>
<dbReference type="InterPro" id="IPR051310">
    <property type="entry name" value="MCP_chemotaxis"/>
</dbReference>
<dbReference type="SUPFAM" id="SSF58104">
    <property type="entry name" value="Methyl-accepting chemotaxis protein (MCP) signaling domain"/>
    <property type="match status" value="1"/>
</dbReference>
<dbReference type="InterPro" id="IPR044398">
    <property type="entry name" value="Globin-sensor_dom"/>
</dbReference>
<dbReference type="PROSITE" id="PS50111">
    <property type="entry name" value="CHEMOTAXIS_TRANSDUC_2"/>
    <property type="match status" value="1"/>
</dbReference>
<dbReference type="RefSeq" id="WP_094077207.1">
    <property type="nucleotide sequence ID" value="NZ_NBYO01000002.1"/>
</dbReference>
<keyword evidence="8" id="KW-1185">Reference proteome</keyword>
<dbReference type="SUPFAM" id="SSF46458">
    <property type="entry name" value="Globin-like"/>
    <property type="match status" value="1"/>
</dbReference>
<dbReference type="AlphaFoldDB" id="A0A231UWV3"/>
<dbReference type="FunFam" id="1.10.287.950:FF:000001">
    <property type="entry name" value="Methyl-accepting chemotaxis sensory transducer"/>
    <property type="match status" value="1"/>
</dbReference>
<dbReference type="SMART" id="SM00283">
    <property type="entry name" value="MA"/>
    <property type="match status" value="1"/>
</dbReference>
<dbReference type="InterPro" id="IPR004090">
    <property type="entry name" value="Chemotax_Me-accpt_rcpt"/>
</dbReference>
<evidence type="ECO:0000256" key="3">
    <source>
        <dbReference type="ARBA" id="ARBA00029447"/>
    </source>
</evidence>
<dbReference type="Proteomes" id="UP000215405">
    <property type="component" value="Unassembled WGS sequence"/>
</dbReference>
<dbReference type="GO" id="GO:0006935">
    <property type="term" value="P:chemotaxis"/>
    <property type="evidence" value="ECO:0007669"/>
    <property type="project" value="UniProtKB-KW"/>
</dbReference>